<dbReference type="PROSITE" id="PS00027">
    <property type="entry name" value="HOMEOBOX_1"/>
    <property type="match status" value="1"/>
</dbReference>
<dbReference type="PROSITE" id="PS50071">
    <property type="entry name" value="HOMEOBOX_2"/>
    <property type="match status" value="1"/>
</dbReference>
<dbReference type="SMART" id="SM00389">
    <property type="entry name" value="HOX"/>
    <property type="match status" value="1"/>
</dbReference>
<keyword evidence="2 5" id="KW-0238">DNA-binding</keyword>
<dbReference type="CDD" id="cd00086">
    <property type="entry name" value="homeodomain"/>
    <property type="match status" value="1"/>
</dbReference>
<feature type="domain" description="Homeobox" evidence="8">
    <location>
        <begin position="94"/>
        <end position="154"/>
    </location>
</feature>
<dbReference type="InterPro" id="IPR001356">
    <property type="entry name" value="HD"/>
</dbReference>
<protein>
    <submittedName>
        <fullName evidence="10">Aristaless-related homeobox protein-like</fullName>
    </submittedName>
</protein>
<evidence type="ECO:0000259" key="8">
    <source>
        <dbReference type="PROSITE" id="PS50071"/>
    </source>
</evidence>
<reference evidence="10" key="1">
    <citation type="submission" date="2025-08" db="UniProtKB">
        <authorList>
            <consortium name="RefSeq"/>
        </authorList>
    </citation>
    <scope>IDENTIFICATION</scope>
    <source>
        <tissue evidence="10">Muscle</tissue>
    </source>
</reference>
<evidence type="ECO:0000256" key="5">
    <source>
        <dbReference type="PROSITE-ProRule" id="PRU00108"/>
    </source>
</evidence>
<dbReference type="Proteomes" id="UP000694941">
    <property type="component" value="Unplaced"/>
</dbReference>
<gene>
    <name evidence="10" type="primary">LOC106462369</name>
</gene>
<feature type="region of interest" description="Disordered" evidence="7">
    <location>
        <begin position="20"/>
        <end position="96"/>
    </location>
</feature>
<keyword evidence="3 5" id="KW-0371">Homeobox</keyword>
<feature type="compositionally biased region" description="Polar residues" evidence="7">
    <location>
        <begin position="20"/>
        <end position="34"/>
    </location>
</feature>
<organism evidence="9 10">
    <name type="scientific">Limulus polyphemus</name>
    <name type="common">Atlantic horseshoe crab</name>
    <dbReference type="NCBI Taxonomy" id="6850"/>
    <lineage>
        <taxon>Eukaryota</taxon>
        <taxon>Metazoa</taxon>
        <taxon>Ecdysozoa</taxon>
        <taxon>Arthropoda</taxon>
        <taxon>Chelicerata</taxon>
        <taxon>Merostomata</taxon>
        <taxon>Xiphosura</taxon>
        <taxon>Limulidae</taxon>
        <taxon>Limulus</taxon>
    </lineage>
</organism>
<comment type="subcellular location">
    <subcellularLocation>
        <location evidence="1 5 6">Nucleus</location>
    </subcellularLocation>
</comment>
<evidence type="ECO:0000256" key="4">
    <source>
        <dbReference type="ARBA" id="ARBA00023242"/>
    </source>
</evidence>
<feature type="DNA-binding region" description="Homeobox" evidence="5">
    <location>
        <begin position="96"/>
        <end position="155"/>
    </location>
</feature>
<dbReference type="PANTHER" id="PTHR24329">
    <property type="entry name" value="HOMEOBOX PROTEIN ARISTALESS"/>
    <property type="match status" value="1"/>
</dbReference>
<dbReference type="RefSeq" id="XP_013777740.1">
    <property type="nucleotide sequence ID" value="XM_013922286.2"/>
</dbReference>
<proteinExistence type="predicted"/>
<keyword evidence="9" id="KW-1185">Reference proteome</keyword>
<evidence type="ECO:0000256" key="2">
    <source>
        <dbReference type="ARBA" id="ARBA00023125"/>
    </source>
</evidence>
<evidence type="ECO:0000256" key="6">
    <source>
        <dbReference type="RuleBase" id="RU000682"/>
    </source>
</evidence>
<evidence type="ECO:0000313" key="9">
    <source>
        <dbReference type="Proteomes" id="UP000694941"/>
    </source>
</evidence>
<dbReference type="PANTHER" id="PTHR24329:SF570">
    <property type="entry name" value="HOMEOBRAIN"/>
    <property type="match status" value="1"/>
</dbReference>
<evidence type="ECO:0000256" key="7">
    <source>
        <dbReference type="SAM" id="MobiDB-lite"/>
    </source>
</evidence>
<sequence>MKTKLFSRHSYTGKEKFLNVTTSCSSPRSQTVPQDDQKEEVYTVSNSSGESHAITTSSTFPETSASSTDMDRSGGRPDSEGGSNDEDLYSDKPRKIRRSRTTFTTFQLHQLERAFEKTQYPDVFTREELAMRLDLSEARVQVWFQNRRAKWRKREKALGRESPTYSPGMESLLSPRGDLQGLLHPTHVFSGTTVPGTDPLWGHGLHGPIVSSTIGGLPSHIGLNHLFSASNGAASPGVGTGLPGVPWHKSSTVSPLSSALLSVYMLSSAGLPGQHGHTVPANSVGILPPSFHQLGPLSVSKTADMAQTSLDLLRLKARQHGEEHGQARLPSLALADTNSTSKS</sequence>
<feature type="compositionally biased region" description="Basic and acidic residues" evidence="7">
    <location>
        <begin position="69"/>
        <end position="79"/>
    </location>
</feature>
<name>A0ABM1B9V1_LIMPO</name>
<dbReference type="InterPro" id="IPR017970">
    <property type="entry name" value="Homeobox_CS"/>
</dbReference>
<dbReference type="SUPFAM" id="SSF46689">
    <property type="entry name" value="Homeodomain-like"/>
    <property type="match status" value="1"/>
</dbReference>
<feature type="region of interest" description="Disordered" evidence="7">
    <location>
        <begin position="319"/>
        <end position="343"/>
    </location>
</feature>
<feature type="compositionally biased region" description="Polar residues" evidence="7">
    <location>
        <begin position="43"/>
        <end position="68"/>
    </location>
</feature>
<dbReference type="InterPro" id="IPR050649">
    <property type="entry name" value="Paired_Homeobox_TFs"/>
</dbReference>
<keyword evidence="4 5" id="KW-0539">Nucleus</keyword>
<evidence type="ECO:0000313" key="10">
    <source>
        <dbReference type="RefSeq" id="XP_013777740.1"/>
    </source>
</evidence>
<dbReference type="Pfam" id="PF00046">
    <property type="entry name" value="Homeodomain"/>
    <property type="match status" value="1"/>
</dbReference>
<evidence type="ECO:0000256" key="1">
    <source>
        <dbReference type="ARBA" id="ARBA00004123"/>
    </source>
</evidence>
<dbReference type="InterPro" id="IPR009057">
    <property type="entry name" value="Homeodomain-like_sf"/>
</dbReference>
<dbReference type="Gene3D" id="1.10.10.60">
    <property type="entry name" value="Homeodomain-like"/>
    <property type="match status" value="1"/>
</dbReference>
<dbReference type="GeneID" id="106462369"/>
<evidence type="ECO:0000256" key="3">
    <source>
        <dbReference type="ARBA" id="ARBA00023155"/>
    </source>
</evidence>
<accession>A0ABM1B9V1</accession>